<keyword evidence="4" id="KW-1003">Cell membrane</keyword>
<dbReference type="GO" id="GO:0055085">
    <property type="term" value="P:transmembrane transport"/>
    <property type="evidence" value="ECO:0007669"/>
    <property type="project" value="TreeGrafter"/>
</dbReference>
<evidence type="ECO:0000256" key="2">
    <source>
        <dbReference type="ARBA" id="ARBA00009773"/>
    </source>
</evidence>
<feature type="transmembrane region" description="Helical" evidence="8">
    <location>
        <begin position="230"/>
        <end position="255"/>
    </location>
</feature>
<dbReference type="EMBL" id="BMFJ01000001">
    <property type="protein sequence ID" value="GGE34506.1"/>
    <property type="molecule type" value="Genomic_DNA"/>
</dbReference>
<feature type="transmembrane region" description="Helical" evidence="8">
    <location>
        <begin position="199"/>
        <end position="224"/>
    </location>
</feature>
<evidence type="ECO:0000256" key="4">
    <source>
        <dbReference type="ARBA" id="ARBA00022475"/>
    </source>
</evidence>
<dbReference type="RefSeq" id="WP_188477819.1">
    <property type="nucleotide sequence ID" value="NZ_BMFJ01000001.1"/>
</dbReference>
<dbReference type="Proteomes" id="UP000612855">
    <property type="component" value="Unassembled WGS sequence"/>
</dbReference>
<dbReference type="PANTHER" id="PTHR21716">
    <property type="entry name" value="TRANSMEMBRANE PROTEIN"/>
    <property type="match status" value="1"/>
</dbReference>
<feature type="transmembrane region" description="Helical" evidence="8">
    <location>
        <begin position="302"/>
        <end position="335"/>
    </location>
</feature>
<keyword evidence="6 8" id="KW-1133">Transmembrane helix</keyword>
<sequence length="357" mass="38388">MALPVREQLKYWGIATAVFLIALWWLGDVILPFVLGGAVAYFLDPVADRLESMGASRALATAVITLVAILIFVLLALLVIPTLINQTVALFDVAPKVFQNLQTFLTSRFPDLLDQDSTLRQSLTAVGETIQSKGGQLLQTALTSVGSILNVVVLFVIVPVVAFYLLYDWDRMVAEVDSLLPREHAPTIRRLAREIDATLAAFIRGMGTVCLILGTYYAVALMLVGLQFGLVVGAFAGLITFIPYVGALLGGALAIGLALFQFWGDWVSIGLVAGIFVLGQVVEGNALTPKLVGDSVGLHPVWLIFALSVFGSLFGFVGMLVAVPVAAAIGVLMRFVVSRYRDSRLYRGTDTDAAGRR</sequence>
<evidence type="ECO:0000256" key="5">
    <source>
        <dbReference type="ARBA" id="ARBA00022692"/>
    </source>
</evidence>
<evidence type="ECO:0000256" key="3">
    <source>
        <dbReference type="ARBA" id="ARBA00022448"/>
    </source>
</evidence>
<feature type="transmembrane region" description="Helical" evidence="8">
    <location>
        <begin position="147"/>
        <end position="167"/>
    </location>
</feature>
<reference evidence="10" key="1">
    <citation type="journal article" date="2019" name="Int. J. Syst. Evol. Microbiol.">
        <title>The Global Catalogue of Microorganisms (GCM) 10K type strain sequencing project: providing services to taxonomists for standard genome sequencing and annotation.</title>
        <authorList>
            <consortium name="The Broad Institute Genomics Platform"/>
            <consortium name="The Broad Institute Genome Sequencing Center for Infectious Disease"/>
            <person name="Wu L."/>
            <person name="Ma J."/>
        </authorList>
    </citation>
    <scope>NUCLEOTIDE SEQUENCE [LARGE SCALE GENOMIC DNA]</scope>
    <source>
        <strain evidence="10">CGMCC 1.12664</strain>
    </source>
</reference>
<evidence type="ECO:0000256" key="1">
    <source>
        <dbReference type="ARBA" id="ARBA00004651"/>
    </source>
</evidence>
<dbReference type="Pfam" id="PF01594">
    <property type="entry name" value="AI-2E_transport"/>
    <property type="match status" value="1"/>
</dbReference>
<gene>
    <name evidence="9" type="primary">perM</name>
    <name evidence="9" type="ORF">GCM10011360_22970</name>
</gene>
<comment type="similarity">
    <text evidence="2">Belongs to the autoinducer-2 exporter (AI-2E) (TC 2.A.86) family.</text>
</comment>
<keyword evidence="5 8" id="KW-0812">Transmembrane</keyword>
<dbReference type="AlphaFoldDB" id="A0A917A873"/>
<keyword evidence="3" id="KW-0813">Transport</keyword>
<evidence type="ECO:0000313" key="10">
    <source>
        <dbReference type="Proteomes" id="UP000612855"/>
    </source>
</evidence>
<dbReference type="GO" id="GO:0005886">
    <property type="term" value="C:plasma membrane"/>
    <property type="evidence" value="ECO:0007669"/>
    <property type="project" value="UniProtKB-SubCell"/>
</dbReference>
<organism evidence="9 10">
    <name type="scientific">Primorskyibacter flagellatus</name>
    <dbReference type="NCBI Taxonomy" id="1387277"/>
    <lineage>
        <taxon>Bacteria</taxon>
        <taxon>Pseudomonadati</taxon>
        <taxon>Pseudomonadota</taxon>
        <taxon>Alphaproteobacteria</taxon>
        <taxon>Rhodobacterales</taxon>
        <taxon>Roseobacteraceae</taxon>
        <taxon>Primorskyibacter</taxon>
    </lineage>
</organism>
<feature type="transmembrane region" description="Helical" evidence="8">
    <location>
        <begin position="262"/>
        <end position="282"/>
    </location>
</feature>
<feature type="transmembrane region" description="Helical" evidence="8">
    <location>
        <begin position="55"/>
        <end position="80"/>
    </location>
</feature>
<comment type="caution">
    <text evidence="9">The sequence shown here is derived from an EMBL/GenBank/DDBJ whole genome shotgun (WGS) entry which is preliminary data.</text>
</comment>
<comment type="subcellular location">
    <subcellularLocation>
        <location evidence="1">Cell membrane</location>
        <topology evidence="1">Multi-pass membrane protein</topology>
    </subcellularLocation>
</comment>
<evidence type="ECO:0000313" key="9">
    <source>
        <dbReference type="EMBL" id="GGE34506.1"/>
    </source>
</evidence>
<dbReference type="PANTHER" id="PTHR21716:SF53">
    <property type="entry name" value="PERMEASE PERM-RELATED"/>
    <property type="match status" value="1"/>
</dbReference>
<evidence type="ECO:0000256" key="8">
    <source>
        <dbReference type="SAM" id="Phobius"/>
    </source>
</evidence>
<keyword evidence="10" id="KW-1185">Reference proteome</keyword>
<name>A0A917A873_9RHOB</name>
<dbReference type="InterPro" id="IPR002549">
    <property type="entry name" value="AI-2E-like"/>
</dbReference>
<keyword evidence="7 8" id="KW-0472">Membrane</keyword>
<evidence type="ECO:0000256" key="6">
    <source>
        <dbReference type="ARBA" id="ARBA00022989"/>
    </source>
</evidence>
<protein>
    <submittedName>
        <fullName evidence="9">AI-2E family transporter</fullName>
    </submittedName>
</protein>
<proteinExistence type="inferred from homology"/>
<evidence type="ECO:0000256" key="7">
    <source>
        <dbReference type="ARBA" id="ARBA00023136"/>
    </source>
</evidence>
<feature type="transmembrane region" description="Helical" evidence="8">
    <location>
        <begin position="12"/>
        <end position="43"/>
    </location>
</feature>
<accession>A0A917A873</accession>